<keyword evidence="2" id="KW-1185">Reference proteome</keyword>
<name>A0A9D4F3J2_DREPO</name>
<reference evidence="1" key="2">
    <citation type="submission" date="2020-11" db="EMBL/GenBank/DDBJ databases">
        <authorList>
            <person name="McCartney M.A."/>
            <person name="Auch B."/>
            <person name="Kono T."/>
            <person name="Mallez S."/>
            <person name="Becker A."/>
            <person name="Gohl D.M."/>
            <person name="Silverstein K.A.T."/>
            <person name="Koren S."/>
            <person name="Bechman K.B."/>
            <person name="Herman A."/>
            <person name="Abrahante J.E."/>
            <person name="Garbe J."/>
        </authorList>
    </citation>
    <scope>NUCLEOTIDE SEQUENCE</scope>
    <source>
        <strain evidence="1">Duluth1</strain>
        <tissue evidence="1">Whole animal</tissue>
    </source>
</reference>
<dbReference type="Proteomes" id="UP000828390">
    <property type="component" value="Unassembled WGS sequence"/>
</dbReference>
<comment type="caution">
    <text evidence="1">The sequence shown here is derived from an EMBL/GenBank/DDBJ whole genome shotgun (WGS) entry which is preliminary data.</text>
</comment>
<evidence type="ECO:0000313" key="2">
    <source>
        <dbReference type="Proteomes" id="UP000828390"/>
    </source>
</evidence>
<gene>
    <name evidence="1" type="ORF">DPMN_166969</name>
</gene>
<reference evidence="1" key="1">
    <citation type="journal article" date="2019" name="bioRxiv">
        <title>The Genome of the Zebra Mussel, Dreissena polymorpha: A Resource for Invasive Species Research.</title>
        <authorList>
            <person name="McCartney M.A."/>
            <person name="Auch B."/>
            <person name="Kono T."/>
            <person name="Mallez S."/>
            <person name="Zhang Y."/>
            <person name="Obille A."/>
            <person name="Becker A."/>
            <person name="Abrahante J.E."/>
            <person name="Garbe J."/>
            <person name="Badalamenti J.P."/>
            <person name="Herman A."/>
            <person name="Mangelson H."/>
            <person name="Liachko I."/>
            <person name="Sullivan S."/>
            <person name="Sone E.D."/>
            <person name="Koren S."/>
            <person name="Silverstein K.A.T."/>
            <person name="Beckman K.B."/>
            <person name="Gohl D.M."/>
        </authorList>
    </citation>
    <scope>NUCLEOTIDE SEQUENCE</scope>
    <source>
        <strain evidence="1">Duluth1</strain>
        <tissue evidence="1">Whole animal</tissue>
    </source>
</reference>
<protein>
    <submittedName>
        <fullName evidence="1">Uncharacterized protein</fullName>
    </submittedName>
</protein>
<dbReference type="EMBL" id="JAIWYP010000008">
    <property type="protein sequence ID" value="KAH3788807.1"/>
    <property type="molecule type" value="Genomic_DNA"/>
</dbReference>
<proteinExistence type="predicted"/>
<dbReference type="AlphaFoldDB" id="A0A9D4F3J2"/>
<evidence type="ECO:0000313" key="1">
    <source>
        <dbReference type="EMBL" id="KAH3788807.1"/>
    </source>
</evidence>
<organism evidence="1 2">
    <name type="scientific">Dreissena polymorpha</name>
    <name type="common">Zebra mussel</name>
    <name type="synonym">Mytilus polymorpha</name>
    <dbReference type="NCBI Taxonomy" id="45954"/>
    <lineage>
        <taxon>Eukaryota</taxon>
        <taxon>Metazoa</taxon>
        <taxon>Spiralia</taxon>
        <taxon>Lophotrochozoa</taxon>
        <taxon>Mollusca</taxon>
        <taxon>Bivalvia</taxon>
        <taxon>Autobranchia</taxon>
        <taxon>Heteroconchia</taxon>
        <taxon>Euheterodonta</taxon>
        <taxon>Imparidentia</taxon>
        <taxon>Neoheterodontei</taxon>
        <taxon>Myida</taxon>
        <taxon>Dreissenoidea</taxon>
        <taxon>Dreissenidae</taxon>
        <taxon>Dreissena</taxon>
    </lineage>
</organism>
<sequence length="123" mass="13644">MKLLVKMIREFGGQRKGQNNGLKRLSSRKPQQLRLRSLMMQLLALSLLQVVFDAQREWLPSKTVAGVTSSASLLGCQVTLPVAAELSCNRVPDPWVAASERTSSRRVDQWASQVVPATEQKAI</sequence>
<accession>A0A9D4F3J2</accession>